<dbReference type="SUPFAM" id="SSF53098">
    <property type="entry name" value="Ribonuclease H-like"/>
    <property type="match status" value="1"/>
</dbReference>
<dbReference type="Pfam" id="PF05699">
    <property type="entry name" value="Dimer_Tnp_hAT"/>
    <property type="match status" value="1"/>
</dbReference>
<reference evidence="2 3" key="1">
    <citation type="submission" date="2024-05" db="EMBL/GenBank/DDBJ databases">
        <title>A draft genome resource for the thread blight pathogen Marasmius tenuissimus strain MS-2.</title>
        <authorList>
            <person name="Yulfo-Soto G.E."/>
            <person name="Baruah I.K."/>
            <person name="Amoako-Attah I."/>
            <person name="Bukari Y."/>
            <person name="Meinhardt L.W."/>
            <person name="Bailey B.A."/>
            <person name="Cohen S.P."/>
        </authorList>
    </citation>
    <scope>NUCLEOTIDE SEQUENCE [LARGE SCALE GENOMIC DNA]</scope>
    <source>
        <strain evidence="2 3">MS-2</strain>
    </source>
</reference>
<dbReference type="InterPro" id="IPR008906">
    <property type="entry name" value="HATC_C_dom"/>
</dbReference>
<evidence type="ECO:0000313" key="3">
    <source>
        <dbReference type="Proteomes" id="UP001437256"/>
    </source>
</evidence>
<evidence type="ECO:0000259" key="1">
    <source>
        <dbReference type="Pfam" id="PF05699"/>
    </source>
</evidence>
<comment type="caution">
    <text evidence="2">The sequence shown here is derived from an EMBL/GenBank/DDBJ whole genome shotgun (WGS) entry which is preliminary data.</text>
</comment>
<sequence>MSPRTPLWTLFWTNDEGFSPKDQQHKKAWCVPCIDESVELLRAQETTQIAHGSLPEENRTGDAKLREKAILSVKFICSKSEQMLVHLKSCKAIKKSPELSQKRDNIIASFESTRTQRQPSQPRQPFQQLPPFQVRACVVLNRVMLLNAGGPKAEQTAKAAEVIGYCDDTTFWNNLARIIRHMEPLAIAVNVLQSHSCRFDQVLLTLGNLFRIFNDLSRSDPDDEAVRQAIHKSLERRWKSADQEVMILAVFFNPFIRSRCFNADFLPPIQLFHIMCRVYARLRISDPVEDNDDFLGVYREYSSRSGIFSDMAMGLEFHKQESDRKGKPLNLVEIWEMVHGNSSGQQKLVQLAIHILLIVPNSAATESTFSTFGCIQTKTRNKLHPQKVHKTTVVKTDCLRSHQAANLVPVRKKRQFGKVVEAEEDVPSEVPTAELVARELIAGAEQDEVDHGDNPEPTRPSLDIPTFIHLPSGSRIPQYTKITLGNLFKYPPSGLSCRDLGFYWKGGLRDLEEEARDLDTPDEGAENTT</sequence>
<gene>
    <name evidence="2" type="ORF">AAF712_000767</name>
</gene>
<dbReference type="Proteomes" id="UP001437256">
    <property type="component" value="Unassembled WGS sequence"/>
</dbReference>
<name>A0ABR3AEE2_9AGAR</name>
<accession>A0ABR3AEE2</accession>
<feature type="domain" description="HAT C-terminal dimerisation" evidence="1">
    <location>
        <begin position="324"/>
        <end position="395"/>
    </location>
</feature>
<dbReference type="InterPro" id="IPR012337">
    <property type="entry name" value="RNaseH-like_sf"/>
</dbReference>
<protein>
    <recommendedName>
        <fullName evidence="1">HAT C-terminal dimerisation domain-containing protein</fullName>
    </recommendedName>
</protein>
<dbReference type="EMBL" id="JBBXMP010000002">
    <property type="protein sequence ID" value="KAL0071845.1"/>
    <property type="molecule type" value="Genomic_DNA"/>
</dbReference>
<keyword evidence="3" id="KW-1185">Reference proteome</keyword>
<proteinExistence type="predicted"/>
<evidence type="ECO:0000313" key="2">
    <source>
        <dbReference type="EMBL" id="KAL0071845.1"/>
    </source>
</evidence>
<organism evidence="2 3">
    <name type="scientific">Marasmius tenuissimus</name>
    <dbReference type="NCBI Taxonomy" id="585030"/>
    <lineage>
        <taxon>Eukaryota</taxon>
        <taxon>Fungi</taxon>
        <taxon>Dikarya</taxon>
        <taxon>Basidiomycota</taxon>
        <taxon>Agaricomycotina</taxon>
        <taxon>Agaricomycetes</taxon>
        <taxon>Agaricomycetidae</taxon>
        <taxon>Agaricales</taxon>
        <taxon>Marasmiineae</taxon>
        <taxon>Marasmiaceae</taxon>
        <taxon>Marasmius</taxon>
    </lineage>
</organism>